<dbReference type="RefSeq" id="WP_346070616.1">
    <property type="nucleotide sequence ID" value="NZ_BAAANQ010000004.1"/>
</dbReference>
<feature type="transmembrane region" description="Helical" evidence="1">
    <location>
        <begin position="164"/>
        <end position="190"/>
    </location>
</feature>
<feature type="transmembrane region" description="Helical" evidence="1">
    <location>
        <begin position="486"/>
        <end position="506"/>
    </location>
</feature>
<accession>A0ABP5GQR3</accession>
<feature type="transmembrane region" description="Helical" evidence="1">
    <location>
        <begin position="74"/>
        <end position="97"/>
    </location>
</feature>
<keyword evidence="1" id="KW-0472">Membrane</keyword>
<evidence type="ECO:0000313" key="2">
    <source>
        <dbReference type="EMBL" id="GAA2052763.1"/>
    </source>
</evidence>
<feature type="transmembrane region" description="Helical" evidence="1">
    <location>
        <begin position="202"/>
        <end position="226"/>
    </location>
</feature>
<keyword evidence="3" id="KW-1185">Reference proteome</keyword>
<feature type="transmembrane region" description="Helical" evidence="1">
    <location>
        <begin position="246"/>
        <end position="265"/>
    </location>
</feature>
<evidence type="ECO:0008006" key="4">
    <source>
        <dbReference type="Google" id="ProtNLM"/>
    </source>
</evidence>
<keyword evidence="1" id="KW-0812">Transmembrane</keyword>
<feature type="transmembrane region" description="Helical" evidence="1">
    <location>
        <begin position="395"/>
        <end position="415"/>
    </location>
</feature>
<name>A0ABP5GQR3_9ACTN</name>
<proteinExistence type="predicted"/>
<evidence type="ECO:0000256" key="1">
    <source>
        <dbReference type="SAM" id="Phobius"/>
    </source>
</evidence>
<dbReference type="Proteomes" id="UP001403094">
    <property type="component" value="Unassembled WGS sequence"/>
</dbReference>
<feature type="transmembrane region" description="Helical" evidence="1">
    <location>
        <begin position="130"/>
        <end position="152"/>
    </location>
</feature>
<protein>
    <recommendedName>
        <fullName evidence="4">ABC-2 type transport system permease protein</fullName>
    </recommendedName>
</protein>
<feature type="transmembrane region" description="Helical" evidence="1">
    <location>
        <begin position="422"/>
        <end position="441"/>
    </location>
</feature>
<keyword evidence="1" id="KW-1133">Transmembrane helix</keyword>
<feature type="transmembrane region" description="Helical" evidence="1">
    <location>
        <begin position="348"/>
        <end position="375"/>
    </location>
</feature>
<sequence>MRDGSEDLAGAPQDALRHLHRLTGPQRRAKRRGDALLLYGVSLIVAFWLVPYLVDAGRTAGTEADGGLWVNDRTAWLLEALPGVLPAALALALYGAARTALWRGPVRLPGEVVSWLLPTPVDRRRLLLPYWWAALARVAVVTLLAGAAAGFLLRAMVPGGGAAWAPAVAAGAWGGLLTGLLAVAAGTLVERYEGAVARHGRWLFRTAAALVTVLGLAAAAGAGLLWSGPWGWAVAPLAAALGLGGAAWWPLAVLAGSAGTGWLLLVAHRAAGAIPAAALRTRTAAGSLLAASVLTGNLRQARAVVRDTGRPPARPPRLRLPFPRRPALLIPWRDATGLLRAPGRLVTAALWAALAVLLAHAGWPLAALIAGYPAAGALTEPARLDSDDTRRAGQLPYAPGTLALWHGALPVLLLAPALAAGGVLLAVAAPALVGAALVSSYRGQVPPHVMIGVETPAGNTGPFQTALWYARGPLVTLALLAPVQGIPLWAALPWTLAVAAGTAGWVRRTVRYAIS</sequence>
<feature type="transmembrane region" description="Helical" evidence="1">
    <location>
        <begin position="36"/>
        <end position="54"/>
    </location>
</feature>
<comment type="caution">
    <text evidence="2">The sequence shown here is derived from an EMBL/GenBank/DDBJ whole genome shotgun (WGS) entry which is preliminary data.</text>
</comment>
<gene>
    <name evidence="2" type="ORF">GCM10009757_27080</name>
</gene>
<organism evidence="2 3">
    <name type="scientific">Streptomyces cheonanensis</name>
    <dbReference type="NCBI Taxonomy" id="312720"/>
    <lineage>
        <taxon>Bacteria</taxon>
        <taxon>Bacillati</taxon>
        <taxon>Actinomycetota</taxon>
        <taxon>Actinomycetes</taxon>
        <taxon>Kitasatosporales</taxon>
        <taxon>Streptomycetaceae</taxon>
        <taxon>Streptomyces</taxon>
    </lineage>
</organism>
<evidence type="ECO:0000313" key="3">
    <source>
        <dbReference type="Proteomes" id="UP001403094"/>
    </source>
</evidence>
<dbReference type="EMBL" id="BAAANQ010000004">
    <property type="protein sequence ID" value="GAA2052763.1"/>
    <property type="molecule type" value="Genomic_DNA"/>
</dbReference>
<reference evidence="3" key="1">
    <citation type="journal article" date="2019" name="Int. J. Syst. Evol. Microbiol.">
        <title>The Global Catalogue of Microorganisms (GCM) 10K type strain sequencing project: providing services to taxonomists for standard genome sequencing and annotation.</title>
        <authorList>
            <consortium name="The Broad Institute Genomics Platform"/>
            <consortium name="The Broad Institute Genome Sequencing Center for Infectious Disease"/>
            <person name="Wu L."/>
            <person name="Ma J."/>
        </authorList>
    </citation>
    <scope>NUCLEOTIDE SEQUENCE [LARGE SCALE GENOMIC DNA]</scope>
    <source>
        <strain evidence="3">JCM 14549</strain>
    </source>
</reference>